<dbReference type="Gene3D" id="6.10.250.3410">
    <property type="entry name" value="DBF zinc finger"/>
    <property type="match status" value="1"/>
</dbReference>
<dbReference type="Proteomes" id="UP000694620">
    <property type="component" value="Chromosome 13"/>
</dbReference>
<keyword evidence="3" id="KW-0479">Metal-binding</keyword>
<gene>
    <name evidence="13" type="primary">DBF4</name>
</gene>
<evidence type="ECO:0000256" key="1">
    <source>
        <dbReference type="ARBA" id="ARBA00004123"/>
    </source>
</evidence>
<reference evidence="13" key="3">
    <citation type="submission" date="2025-09" db="UniProtKB">
        <authorList>
            <consortium name="Ensembl"/>
        </authorList>
    </citation>
    <scope>IDENTIFICATION</scope>
</reference>
<dbReference type="AlphaFoldDB" id="A0A8C4XCY9"/>
<feature type="compositionally biased region" description="Polar residues" evidence="11">
    <location>
        <begin position="109"/>
        <end position="126"/>
    </location>
</feature>
<feature type="domain" description="DBF4-type" evidence="12">
    <location>
        <begin position="258"/>
        <end position="306"/>
    </location>
</feature>
<reference evidence="13" key="1">
    <citation type="submission" date="2021-06" db="EMBL/GenBank/DDBJ databases">
        <authorList>
            <consortium name="Wellcome Sanger Institute Data Sharing"/>
        </authorList>
    </citation>
    <scope>NUCLEOTIDE SEQUENCE [LARGE SCALE GENOMIC DNA]</scope>
</reference>
<proteinExistence type="predicted"/>
<evidence type="ECO:0000256" key="9">
    <source>
        <dbReference type="ARBA" id="ARBA00040397"/>
    </source>
</evidence>
<keyword evidence="2" id="KW-0597">Phosphoprotein</keyword>
<evidence type="ECO:0000256" key="3">
    <source>
        <dbReference type="ARBA" id="ARBA00022723"/>
    </source>
</evidence>
<name>A0A8C4XCY9_ERPCA</name>
<dbReference type="SMART" id="SM00586">
    <property type="entry name" value="ZnF_DBF"/>
    <property type="match status" value="1"/>
</dbReference>
<evidence type="ECO:0000256" key="7">
    <source>
        <dbReference type="ARBA" id="ARBA00023242"/>
    </source>
</evidence>
<keyword evidence="7" id="KW-0539">Nucleus</keyword>
<feature type="region of interest" description="Disordered" evidence="11">
    <location>
        <begin position="1"/>
        <end position="40"/>
    </location>
</feature>
<evidence type="ECO:0000256" key="2">
    <source>
        <dbReference type="ARBA" id="ARBA00022553"/>
    </source>
</evidence>
<dbReference type="InterPro" id="IPR038545">
    <property type="entry name" value="Znf_DBF_sf"/>
</dbReference>
<evidence type="ECO:0000256" key="11">
    <source>
        <dbReference type="SAM" id="MobiDB-lite"/>
    </source>
</evidence>
<accession>A0A8C4XCY9</accession>
<evidence type="ECO:0000256" key="8">
    <source>
        <dbReference type="ARBA" id="ARBA00023306"/>
    </source>
</evidence>
<evidence type="ECO:0000256" key="5">
    <source>
        <dbReference type="ARBA" id="ARBA00022771"/>
    </source>
</evidence>
<evidence type="ECO:0000313" key="13">
    <source>
        <dbReference type="Ensembl" id="ENSECRP00000021786.1"/>
    </source>
</evidence>
<comment type="subcellular location">
    <subcellularLocation>
        <location evidence="1">Nucleus</location>
    </subcellularLocation>
</comment>
<protein>
    <recommendedName>
        <fullName evidence="9">Protein DBF4 homolog A</fullName>
    </recommendedName>
</protein>
<organism evidence="13 14">
    <name type="scientific">Erpetoichthys calabaricus</name>
    <name type="common">Rope fish</name>
    <name type="synonym">Calamoichthys calabaricus</name>
    <dbReference type="NCBI Taxonomy" id="27687"/>
    <lineage>
        <taxon>Eukaryota</taxon>
        <taxon>Metazoa</taxon>
        <taxon>Chordata</taxon>
        <taxon>Craniata</taxon>
        <taxon>Vertebrata</taxon>
        <taxon>Euteleostomi</taxon>
        <taxon>Actinopterygii</taxon>
        <taxon>Polypteriformes</taxon>
        <taxon>Polypteridae</taxon>
        <taxon>Erpetoichthys</taxon>
    </lineage>
</organism>
<feature type="region of interest" description="Disordered" evidence="11">
    <location>
        <begin position="106"/>
        <end position="140"/>
    </location>
</feature>
<dbReference type="PANTHER" id="PTHR15375">
    <property type="entry name" value="ACTIVATOR OF S-PHASE KINASE-RELATED"/>
    <property type="match status" value="1"/>
</dbReference>
<keyword evidence="5 10" id="KW-0863">Zinc-finger</keyword>
<keyword evidence="8" id="KW-0131">Cell cycle</keyword>
<feature type="compositionally biased region" description="Polar residues" evidence="11">
    <location>
        <begin position="405"/>
        <end position="430"/>
    </location>
</feature>
<evidence type="ECO:0000256" key="6">
    <source>
        <dbReference type="ARBA" id="ARBA00022833"/>
    </source>
</evidence>
<keyword evidence="6" id="KW-0862">Zinc</keyword>
<dbReference type="GO" id="GO:0010571">
    <property type="term" value="P:positive regulation of nuclear cell cycle DNA replication"/>
    <property type="evidence" value="ECO:0007669"/>
    <property type="project" value="TreeGrafter"/>
</dbReference>
<dbReference type="PANTHER" id="PTHR15375:SF22">
    <property type="entry name" value="PROTEIN DBF4 HOMOLOG A"/>
    <property type="match status" value="1"/>
</dbReference>
<evidence type="ECO:0000259" key="12">
    <source>
        <dbReference type="PROSITE" id="PS51265"/>
    </source>
</evidence>
<keyword evidence="4" id="KW-0677">Repeat</keyword>
<feature type="region of interest" description="Disordered" evidence="11">
    <location>
        <begin position="405"/>
        <end position="432"/>
    </location>
</feature>
<dbReference type="FunFam" id="6.10.250.3410:FF:000001">
    <property type="entry name" value="Protein DBF4 homolog A"/>
    <property type="match status" value="1"/>
</dbReference>
<evidence type="ECO:0000256" key="4">
    <source>
        <dbReference type="ARBA" id="ARBA00022737"/>
    </source>
</evidence>
<dbReference type="InterPro" id="IPR051590">
    <property type="entry name" value="Replication_Regulatory_Kinase"/>
</dbReference>
<dbReference type="InterPro" id="IPR006572">
    <property type="entry name" value="Znf_DBF"/>
</dbReference>
<dbReference type="GO" id="GO:0031431">
    <property type="term" value="C:Dbf4-dependent protein kinase complex"/>
    <property type="evidence" value="ECO:0007669"/>
    <property type="project" value="TreeGrafter"/>
</dbReference>
<dbReference type="PROSITE" id="PS51265">
    <property type="entry name" value="ZF_DBF4"/>
    <property type="match status" value="1"/>
</dbReference>
<feature type="region of interest" description="Disordered" evidence="11">
    <location>
        <begin position="223"/>
        <end position="243"/>
    </location>
</feature>
<reference evidence="13" key="2">
    <citation type="submission" date="2025-08" db="UniProtKB">
        <authorList>
            <consortium name="Ensembl"/>
        </authorList>
    </citation>
    <scope>IDENTIFICATION</scope>
</reference>
<dbReference type="GeneTree" id="ENSGT00530000063909"/>
<keyword evidence="14" id="KW-1185">Reference proteome</keyword>
<sequence length="691" mass="78004">MKPGGVPSEARNQSKGARILENKNKGIVSKVNDSKNKSSQPVLKPLSGKVFYLDLPFGKSTEILEKDILNLGGNIERFFSKDIRYLVTNKKEAKFVQCLGINSPARSPDSFNATGNSSPCPSSQKNNLKEGSHTAADVAQTSRGKSLVEKVIKEQTRKNNTEKPLNSKFKAGRLAKPFLKVEDRSRHYRPLYQLLPGFPELSFAGTPPYSPFDLEKKKKCIERNHSRQNRSKGHVQSKSEQDIKKHFQTKIKIMDLKGKKKRGYCECCATKYEDINAHLEGERHKSFSKSKEYDIVDEVASNLVHNFLDKKDTKRVKCSLGVYFHAIAMEENADRTKDINTGNLEKKEKTFSSAPHVFSKKMERSDESNPFLCHTNDKGVSSLWNNHCTGPFVLFPENIANSTATQNAIQSPKQPTNQEPQISHSQPRNLHTSETKHCLIKKQPNNIQRCIVSPSKLLNCETCLTENKKQLSPKHASFLGKSSEVTLQLCRLDLPVTETNQQWNINRIPWDCSPEQKRKKAAFASNHSKTFVTGTSSSLNASAVEAEMNNDQLAACETNQTLNNVQRDKASTTSSHIACITSSPEIKFKRKSKSRKRTKLEDKKEMNSVIVRKKNLECQFQQHEAISCHSTQDLWQLFQSSEDNDYEFIGFTDDSTCSQLRIGKSIIQEESITPNLHLLFNDSSTSSFFGF</sequence>
<evidence type="ECO:0000256" key="10">
    <source>
        <dbReference type="PROSITE-ProRule" id="PRU00600"/>
    </source>
</evidence>
<evidence type="ECO:0000313" key="14">
    <source>
        <dbReference type="Proteomes" id="UP000694620"/>
    </source>
</evidence>
<dbReference type="Ensembl" id="ENSECRT00000022256.1">
    <property type="protein sequence ID" value="ENSECRP00000021786.1"/>
    <property type="gene ID" value="ENSECRG00000014690.1"/>
</dbReference>
<dbReference type="Gene3D" id="2.10.50.40">
    <property type="match status" value="1"/>
</dbReference>
<dbReference type="GO" id="GO:1901987">
    <property type="term" value="P:regulation of cell cycle phase transition"/>
    <property type="evidence" value="ECO:0007669"/>
    <property type="project" value="TreeGrafter"/>
</dbReference>
<dbReference type="GO" id="GO:0003676">
    <property type="term" value="F:nucleic acid binding"/>
    <property type="evidence" value="ECO:0007669"/>
    <property type="project" value="InterPro"/>
</dbReference>
<feature type="compositionally biased region" description="Basic residues" evidence="11">
    <location>
        <begin position="226"/>
        <end position="235"/>
    </location>
</feature>
<dbReference type="GO" id="GO:0008270">
    <property type="term" value="F:zinc ion binding"/>
    <property type="evidence" value="ECO:0007669"/>
    <property type="project" value="UniProtKB-KW"/>
</dbReference>
<dbReference type="Pfam" id="PF07535">
    <property type="entry name" value="zf-DBF"/>
    <property type="match status" value="1"/>
</dbReference>
<dbReference type="GO" id="GO:0043539">
    <property type="term" value="F:protein serine/threonine kinase activator activity"/>
    <property type="evidence" value="ECO:0007669"/>
    <property type="project" value="TreeGrafter"/>
</dbReference>